<dbReference type="GO" id="GO:0005524">
    <property type="term" value="F:ATP binding"/>
    <property type="evidence" value="ECO:0007669"/>
    <property type="project" value="InterPro"/>
</dbReference>
<dbReference type="EMBL" id="UAPV01000004">
    <property type="protein sequence ID" value="SPT78879.1"/>
    <property type="molecule type" value="Genomic_DNA"/>
</dbReference>
<gene>
    <name evidence="2" type="ORF">NCTC13093_02511</name>
</gene>
<dbReference type="PANTHER" id="PTHR30050">
    <property type="entry name" value="CHROMOSOMAL REPLICATION INITIATOR PROTEIN DNAA"/>
    <property type="match status" value="1"/>
</dbReference>
<accession>A0A2X0VX49</accession>
<dbReference type="GO" id="GO:0006260">
    <property type="term" value="P:DNA replication"/>
    <property type="evidence" value="ECO:0007669"/>
    <property type="project" value="TreeGrafter"/>
</dbReference>
<dbReference type="Pfam" id="PF01695">
    <property type="entry name" value="IstB_IS21"/>
    <property type="match status" value="1"/>
</dbReference>
<evidence type="ECO:0000259" key="1">
    <source>
        <dbReference type="Pfam" id="PF01695"/>
    </source>
</evidence>
<protein>
    <submittedName>
        <fullName evidence="2">Transposase/IS protein</fullName>
    </submittedName>
</protein>
<dbReference type="RefSeq" id="WP_113745149.1">
    <property type="nucleotide sequence ID" value="NZ_UAPV01000004.1"/>
</dbReference>
<reference evidence="2 3" key="1">
    <citation type="submission" date="2018-06" db="EMBL/GenBank/DDBJ databases">
        <authorList>
            <consortium name="Pathogen Informatics"/>
            <person name="Doyle S."/>
        </authorList>
    </citation>
    <scope>NUCLEOTIDE SEQUENCE [LARGE SCALE GENOMIC DNA]</scope>
    <source>
        <strain evidence="2 3">NCTC13093</strain>
    </source>
</reference>
<proteinExistence type="predicted"/>
<dbReference type="PANTHER" id="PTHR30050:SF4">
    <property type="entry name" value="ATP-BINDING PROTEIN RV3427C IN INSERTION SEQUENCE-RELATED"/>
    <property type="match status" value="1"/>
</dbReference>
<dbReference type="InterPro" id="IPR027417">
    <property type="entry name" value="P-loop_NTPase"/>
</dbReference>
<dbReference type="AlphaFoldDB" id="A0A2X0VX49"/>
<sequence length="263" mass="29438">MSLTNIQSLLRELDMRGALEQFNAYVNNPQELEATSIDTILTNMLTAEQNTRNKRRQESLIKASRLPVKAELCMILKDLERSDPTFINKIDSLSSLEFVEKCYNLTIYGKAGSGKTFIASALGRRNCCLGNSTLYYSTKDIIANLHMNLGSASYATKLKVITGKSMLILDDFCLTPYDADEKSILFDILDKRYGKKSTVILSQKSPDAWIDILKGVLMVIHCQNLLLSDALTIITHLLYQALPAVLLLMKIKSKEHALLKPGE</sequence>
<dbReference type="InterPro" id="IPR002611">
    <property type="entry name" value="IstB_ATP-bd"/>
</dbReference>
<dbReference type="SUPFAM" id="SSF52540">
    <property type="entry name" value="P-loop containing nucleoside triphosphate hydrolases"/>
    <property type="match status" value="1"/>
</dbReference>
<keyword evidence="3" id="KW-1185">Reference proteome</keyword>
<dbReference type="Gene3D" id="3.40.50.300">
    <property type="entry name" value="P-loop containing nucleotide triphosphate hydrolases"/>
    <property type="match status" value="1"/>
</dbReference>
<evidence type="ECO:0000313" key="2">
    <source>
        <dbReference type="EMBL" id="SPT78879.1"/>
    </source>
</evidence>
<evidence type="ECO:0000313" key="3">
    <source>
        <dbReference type="Proteomes" id="UP000250086"/>
    </source>
</evidence>
<dbReference type="Proteomes" id="UP000250086">
    <property type="component" value="Unassembled WGS sequence"/>
</dbReference>
<dbReference type="PIRSF" id="PIRSF003073">
    <property type="entry name" value="DNAC_TnpB_IstB"/>
    <property type="match status" value="1"/>
</dbReference>
<feature type="domain" description="IstB-like ATP-binding" evidence="1">
    <location>
        <begin position="10"/>
        <end position="214"/>
    </location>
</feature>
<name>A0A2X0VX49_9GAMM</name>
<dbReference type="InterPro" id="IPR028350">
    <property type="entry name" value="DNAC/IstB-like"/>
</dbReference>
<organism evidence="2 3">
    <name type="scientific">Anaerobiospirillum thomasii</name>
    <dbReference type="NCBI Taxonomy" id="179995"/>
    <lineage>
        <taxon>Bacteria</taxon>
        <taxon>Pseudomonadati</taxon>
        <taxon>Pseudomonadota</taxon>
        <taxon>Gammaproteobacteria</taxon>
        <taxon>Aeromonadales</taxon>
        <taxon>Succinivibrionaceae</taxon>
        <taxon>Anaerobiospirillum</taxon>
    </lineage>
</organism>